<keyword evidence="3" id="KW-1185">Reference proteome</keyword>
<dbReference type="EMBL" id="FMYU01000003">
    <property type="protein sequence ID" value="SDC25880.1"/>
    <property type="molecule type" value="Genomic_DNA"/>
</dbReference>
<evidence type="ECO:0000313" key="3">
    <source>
        <dbReference type="Proteomes" id="UP000199411"/>
    </source>
</evidence>
<dbReference type="NCBIfam" id="TIGR00778">
    <property type="entry name" value="ahpD_dom"/>
    <property type="match status" value="1"/>
</dbReference>
<feature type="domain" description="Carboxymuconolactone decarboxylase-like" evidence="1">
    <location>
        <begin position="30"/>
        <end position="103"/>
    </location>
</feature>
<dbReference type="Gene3D" id="1.20.1290.10">
    <property type="entry name" value="AhpD-like"/>
    <property type="match status" value="1"/>
</dbReference>
<keyword evidence="2" id="KW-0560">Oxidoreductase</keyword>
<dbReference type="PANTHER" id="PTHR33930:SF2">
    <property type="entry name" value="BLR3452 PROTEIN"/>
    <property type="match status" value="1"/>
</dbReference>
<organism evidence="2 3">
    <name type="scientific">Desulfurella multipotens</name>
    <dbReference type="NCBI Taxonomy" id="79269"/>
    <lineage>
        <taxon>Bacteria</taxon>
        <taxon>Pseudomonadati</taxon>
        <taxon>Campylobacterota</taxon>
        <taxon>Desulfurellia</taxon>
        <taxon>Desulfurellales</taxon>
        <taxon>Desulfurellaceae</taxon>
        <taxon>Desulfurella</taxon>
    </lineage>
</organism>
<name>A0A1G6K4F2_9BACT</name>
<dbReference type="OrthoDB" id="5457276at2"/>
<dbReference type="RefSeq" id="WP_092128028.1">
    <property type="nucleotide sequence ID" value="NZ_FMYU01000003.1"/>
</dbReference>
<dbReference type="PANTHER" id="PTHR33930">
    <property type="entry name" value="ALKYL HYDROPEROXIDE REDUCTASE AHPD"/>
    <property type="match status" value="1"/>
</dbReference>
<dbReference type="AlphaFoldDB" id="A0A1G6K4F2"/>
<dbReference type="GO" id="GO:0051920">
    <property type="term" value="F:peroxiredoxin activity"/>
    <property type="evidence" value="ECO:0007669"/>
    <property type="project" value="InterPro"/>
</dbReference>
<dbReference type="InterPro" id="IPR029032">
    <property type="entry name" value="AhpD-like"/>
</dbReference>
<dbReference type="InterPro" id="IPR004675">
    <property type="entry name" value="AhpD_core"/>
</dbReference>
<dbReference type="InterPro" id="IPR003779">
    <property type="entry name" value="CMD-like"/>
</dbReference>
<reference evidence="3" key="1">
    <citation type="submission" date="2016-10" db="EMBL/GenBank/DDBJ databases">
        <authorList>
            <person name="Varghese N."/>
            <person name="Submissions S."/>
        </authorList>
    </citation>
    <scope>NUCLEOTIDE SEQUENCE [LARGE SCALE GENOMIC DNA]</scope>
    <source>
        <strain evidence="3">DSM 8415</strain>
    </source>
</reference>
<evidence type="ECO:0000313" key="2">
    <source>
        <dbReference type="EMBL" id="SDC25880.1"/>
    </source>
</evidence>
<accession>A0A1G6K4F2</accession>
<evidence type="ECO:0000259" key="1">
    <source>
        <dbReference type="Pfam" id="PF02627"/>
    </source>
</evidence>
<dbReference type="Pfam" id="PF02627">
    <property type="entry name" value="CMD"/>
    <property type="match status" value="1"/>
</dbReference>
<dbReference type="Proteomes" id="UP000199411">
    <property type="component" value="Unassembled WGS sequence"/>
</dbReference>
<gene>
    <name evidence="2" type="ORF">SAMN05660835_00559</name>
</gene>
<dbReference type="SUPFAM" id="SSF69118">
    <property type="entry name" value="AhpD-like"/>
    <property type="match status" value="1"/>
</dbReference>
<sequence>MRPDMIKNAHDLIADMQKNFKEIDFQSKDTGESFKNFLDKVFKDNHLDTKTKALIAIALSVLKQCKWCITYSVNLALENGATKEQIHEAGWVAVSFGGFSAYTYMQILTKSLNDLAK</sequence>
<protein>
    <submittedName>
        <fullName evidence="2">Alkylhydroperoxidase AhpD family core domain-containing protein</fullName>
    </submittedName>
</protein>
<proteinExistence type="predicted"/>
<keyword evidence="2" id="KW-0575">Peroxidase</keyword>